<dbReference type="InterPro" id="IPR037104">
    <property type="entry name" value="Annexin_sf"/>
</dbReference>
<proteinExistence type="inferred from homology"/>
<dbReference type="PANTHER" id="PTHR10502">
    <property type="entry name" value="ANNEXIN"/>
    <property type="match status" value="1"/>
</dbReference>
<dbReference type="InterPro" id="IPR001464">
    <property type="entry name" value="Annexin"/>
</dbReference>
<dbReference type="GO" id="GO:0005544">
    <property type="term" value="F:calcium-dependent phospholipid binding"/>
    <property type="evidence" value="ECO:0007669"/>
    <property type="project" value="UniProtKB-KW"/>
</dbReference>
<dbReference type="GO" id="GO:0005634">
    <property type="term" value="C:nucleus"/>
    <property type="evidence" value="ECO:0007669"/>
    <property type="project" value="TreeGrafter"/>
</dbReference>
<dbReference type="WBParaSite" id="GPUH_0000286801-mRNA-1">
    <property type="protein sequence ID" value="GPUH_0000286801-mRNA-1"/>
    <property type="gene ID" value="GPUH_0000286801"/>
</dbReference>
<dbReference type="SUPFAM" id="SSF47874">
    <property type="entry name" value="Annexin"/>
    <property type="match status" value="1"/>
</dbReference>
<dbReference type="GO" id="GO:0012506">
    <property type="term" value="C:vesicle membrane"/>
    <property type="evidence" value="ECO:0007669"/>
    <property type="project" value="TreeGrafter"/>
</dbReference>
<dbReference type="AlphaFoldDB" id="A0A183D2C2"/>
<evidence type="ECO:0000256" key="3">
    <source>
        <dbReference type="ARBA" id="ARBA00023216"/>
    </source>
</evidence>
<organism evidence="5">
    <name type="scientific">Gongylonema pulchrum</name>
    <dbReference type="NCBI Taxonomy" id="637853"/>
    <lineage>
        <taxon>Eukaryota</taxon>
        <taxon>Metazoa</taxon>
        <taxon>Ecdysozoa</taxon>
        <taxon>Nematoda</taxon>
        <taxon>Chromadorea</taxon>
        <taxon>Rhabditida</taxon>
        <taxon>Spirurina</taxon>
        <taxon>Spiruromorpha</taxon>
        <taxon>Spiruroidea</taxon>
        <taxon>Gongylonematidae</taxon>
        <taxon>Gongylonema</taxon>
    </lineage>
</organism>
<comment type="similarity">
    <text evidence="1 4">Belongs to the annexin family.</text>
</comment>
<dbReference type="PANTHER" id="PTHR10502:SF97">
    <property type="entry name" value="ANNEXIN"/>
    <property type="match status" value="1"/>
</dbReference>
<dbReference type="PROSITE" id="PS51897">
    <property type="entry name" value="ANNEXIN_2"/>
    <property type="match status" value="1"/>
</dbReference>
<protein>
    <recommendedName>
        <fullName evidence="4">Annexin</fullName>
    </recommendedName>
</protein>
<evidence type="ECO:0000256" key="1">
    <source>
        <dbReference type="ARBA" id="ARBA00007831"/>
    </source>
</evidence>
<evidence type="ECO:0000256" key="4">
    <source>
        <dbReference type="RuleBase" id="RU003540"/>
    </source>
</evidence>
<dbReference type="GO" id="GO:0005509">
    <property type="term" value="F:calcium ion binding"/>
    <property type="evidence" value="ECO:0007669"/>
    <property type="project" value="InterPro"/>
</dbReference>
<dbReference type="SMART" id="SM00335">
    <property type="entry name" value="ANX"/>
    <property type="match status" value="1"/>
</dbReference>
<dbReference type="Pfam" id="PF00191">
    <property type="entry name" value="Annexin"/>
    <property type="match status" value="1"/>
</dbReference>
<dbReference type="Gene3D" id="1.10.220.10">
    <property type="entry name" value="Annexin"/>
    <property type="match status" value="1"/>
</dbReference>
<dbReference type="InterPro" id="IPR018502">
    <property type="entry name" value="Annexin_repeat"/>
</dbReference>
<dbReference type="GO" id="GO:0005737">
    <property type="term" value="C:cytoplasm"/>
    <property type="evidence" value="ECO:0007669"/>
    <property type="project" value="TreeGrafter"/>
</dbReference>
<dbReference type="GO" id="GO:0005886">
    <property type="term" value="C:plasma membrane"/>
    <property type="evidence" value="ECO:0007669"/>
    <property type="project" value="TreeGrafter"/>
</dbReference>
<dbReference type="FunFam" id="1.10.220.10:FF:000001">
    <property type="entry name" value="Annexin"/>
    <property type="match status" value="1"/>
</dbReference>
<comment type="domain">
    <text evidence="4">A pair of annexin repeats may form one binding site for calcium and phospholipid.</text>
</comment>
<keyword evidence="4" id="KW-0106">Calcium</keyword>
<keyword evidence="2 4" id="KW-0677">Repeat</keyword>
<dbReference type="GO" id="GO:0001786">
    <property type="term" value="F:phosphatidylserine binding"/>
    <property type="evidence" value="ECO:0007669"/>
    <property type="project" value="TreeGrafter"/>
</dbReference>
<evidence type="ECO:0000256" key="2">
    <source>
        <dbReference type="ARBA" id="ARBA00022737"/>
    </source>
</evidence>
<evidence type="ECO:0000313" key="5">
    <source>
        <dbReference type="WBParaSite" id="GPUH_0000286801-mRNA-1"/>
    </source>
</evidence>
<keyword evidence="3 4" id="KW-0041">Annexin</keyword>
<reference evidence="5" key="1">
    <citation type="submission" date="2016-06" db="UniProtKB">
        <authorList>
            <consortium name="WormBaseParasite"/>
        </authorList>
    </citation>
    <scope>IDENTIFICATION</scope>
</reference>
<keyword evidence="4" id="KW-0111">Calcium/phospholipid-binding</keyword>
<dbReference type="PROSITE" id="PS00223">
    <property type="entry name" value="ANNEXIN_1"/>
    <property type="match status" value="1"/>
</dbReference>
<sequence>LFCGISSLLLQGFGTHDKDLIRIIVSRSEVDLALIRQQYEQSYGKSLVDAIRSECSGAYRDTLVAIVQGN</sequence>
<accession>A0A183D2C2</accession>
<name>A0A183D2C2_9BILA</name>
<dbReference type="InterPro" id="IPR018252">
    <property type="entry name" value="Annexin_repeat_CS"/>
</dbReference>
<dbReference type="PRINTS" id="PR00196">
    <property type="entry name" value="ANNEXIN"/>
</dbReference>